<feature type="region of interest" description="Disordered" evidence="5">
    <location>
        <begin position="250"/>
        <end position="279"/>
    </location>
</feature>
<dbReference type="Proteomes" id="UP001165041">
    <property type="component" value="Unassembled WGS sequence"/>
</dbReference>
<dbReference type="SUPFAM" id="SSF51197">
    <property type="entry name" value="Clavaminate synthase-like"/>
    <property type="match status" value="1"/>
</dbReference>
<dbReference type="AlphaFoldDB" id="A0A9W6QGV5"/>
<dbReference type="Pfam" id="PF02668">
    <property type="entry name" value="TauD"/>
    <property type="match status" value="1"/>
</dbReference>
<dbReference type="EMBL" id="BSSA01000038">
    <property type="protein sequence ID" value="GLW74713.1"/>
    <property type="molecule type" value="Genomic_DNA"/>
</dbReference>
<dbReference type="GO" id="GO:0016491">
    <property type="term" value="F:oxidoreductase activity"/>
    <property type="evidence" value="ECO:0007669"/>
    <property type="project" value="UniProtKB-KW"/>
</dbReference>
<dbReference type="InterPro" id="IPR003819">
    <property type="entry name" value="TauD/TfdA-like"/>
</dbReference>
<reference evidence="7" key="1">
    <citation type="submission" date="2023-02" db="EMBL/GenBank/DDBJ databases">
        <title>Kitasatospora phosalacinea NBRC 14627.</title>
        <authorList>
            <person name="Ichikawa N."/>
            <person name="Sato H."/>
            <person name="Tonouchi N."/>
        </authorList>
    </citation>
    <scope>NUCLEOTIDE SEQUENCE</scope>
    <source>
        <strain evidence="7">NBRC 14627</strain>
    </source>
</reference>
<name>A0A9W6QGV5_9ACTN</name>
<dbReference type="InterPro" id="IPR042098">
    <property type="entry name" value="TauD-like_sf"/>
</dbReference>
<protein>
    <recommendedName>
        <fullName evidence="6">TauD/TfdA-like domain-containing protein</fullName>
    </recommendedName>
</protein>
<evidence type="ECO:0000256" key="3">
    <source>
        <dbReference type="ARBA" id="ARBA00023004"/>
    </source>
</evidence>
<evidence type="ECO:0000259" key="6">
    <source>
        <dbReference type="Pfam" id="PF02668"/>
    </source>
</evidence>
<evidence type="ECO:0000256" key="4">
    <source>
        <dbReference type="ARBA" id="ARBA00023194"/>
    </source>
</evidence>
<comment type="caution">
    <text evidence="7">The sequence shown here is derived from an EMBL/GenBank/DDBJ whole genome shotgun (WGS) entry which is preliminary data.</text>
</comment>
<dbReference type="RefSeq" id="WP_285740279.1">
    <property type="nucleotide sequence ID" value="NZ_BSSA01000038.1"/>
</dbReference>
<dbReference type="InterPro" id="IPR050411">
    <property type="entry name" value="AlphaKG_dependent_hydroxylases"/>
</dbReference>
<evidence type="ECO:0000256" key="1">
    <source>
        <dbReference type="ARBA" id="ARBA00001954"/>
    </source>
</evidence>
<accession>A0A9W6QGV5</accession>
<dbReference type="Gene3D" id="3.60.130.10">
    <property type="entry name" value="Clavaminate synthase-like"/>
    <property type="match status" value="1"/>
</dbReference>
<evidence type="ECO:0000256" key="5">
    <source>
        <dbReference type="SAM" id="MobiDB-lite"/>
    </source>
</evidence>
<organism evidence="7 8">
    <name type="scientific">Kitasatospora phosalacinea</name>
    <dbReference type="NCBI Taxonomy" id="2065"/>
    <lineage>
        <taxon>Bacteria</taxon>
        <taxon>Bacillati</taxon>
        <taxon>Actinomycetota</taxon>
        <taxon>Actinomycetes</taxon>
        <taxon>Kitasatosporales</taxon>
        <taxon>Streptomycetaceae</taxon>
        <taxon>Kitasatospora</taxon>
    </lineage>
</organism>
<comment type="cofactor">
    <cofactor evidence="1">
        <name>Fe(2+)</name>
        <dbReference type="ChEBI" id="CHEBI:29033"/>
    </cofactor>
</comment>
<dbReference type="PANTHER" id="PTHR10696">
    <property type="entry name" value="GAMMA-BUTYROBETAINE HYDROXYLASE-RELATED"/>
    <property type="match status" value="1"/>
</dbReference>
<keyword evidence="3" id="KW-0408">Iron</keyword>
<feature type="domain" description="TauD/TfdA-like" evidence="6">
    <location>
        <begin position="19"/>
        <end position="238"/>
    </location>
</feature>
<evidence type="ECO:0000256" key="2">
    <source>
        <dbReference type="ARBA" id="ARBA00023002"/>
    </source>
</evidence>
<keyword evidence="2" id="KW-0560">Oxidoreductase</keyword>
<dbReference type="GO" id="GO:0017000">
    <property type="term" value="P:antibiotic biosynthetic process"/>
    <property type="evidence" value="ECO:0007669"/>
    <property type="project" value="UniProtKB-KW"/>
</dbReference>
<dbReference type="PANTHER" id="PTHR10696:SF56">
    <property type="entry name" value="TAUD_TFDA-LIKE DOMAIN-CONTAINING PROTEIN"/>
    <property type="match status" value="1"/>
</dbReference>
<evidence type="ECO:0000313" key="7">
    <source>
        <dbReference type="EMBL" id="GLW74713.1"/>
    </source>
</evidence>
<gene>
    <name evidence="7" type="ORF">Kpho02_70100</name>
</gene>
<sequence>MPSSDTNSSAGEVFTASVLDGAGRERAGEVLREHGLLRLSRLGGRDDVLLAAGRLMSSLWQHRDADPDGLTVIRDTGRHTGRPGFAGLGRGPLALHTECAQQPDPPRLILLACARAGDEGGESLLVDGQAVLAELTAHHPAALEALSVDRAAYFGGSGGHFTPVLQPLSDGRWRLRLRQDDLARFSPDAETHLPALRRAIDRNTVRLRLTPGQGVVLDNHRLLHGRTAFLGERLILRALGEPHPTLGLGPGFPAPWSLPSPTTAHAESRPEGTPGELLPPAERLTVNTRHCRPTVSW</sequence>
<keyword evidence="4" id="KW-0045">Antibiotic biosynthesis</keyword>
<proteinExistence type="predicted"/>
<evidence type="ECO:0000313" key="8">
    <source>
        <dbReference type="Proteomes" id="UP001165041"/>
    </source>
</evidence>